<gene>
    <name evidence="6" type="ORF">JG687_00019107</name>
    <name evidence="7" type="ORF">PC110_g22370</name>
    <name evidence="2" type="ORF">PC113_g8693</name>
    <name evidence="3" type="ORF">PC115_g7649</name>
    <name evidence="4" type="ORF">PC117_g8837</name>
    <name evidence="5" type="ORF">PC118_g1197</name>
</gene>
<dbReference type="EMBL" id="RCML01000014">
    <property type="protein sequence ID" value="KAG2998660.1"/>
    <property type="molecule type" value="Genomic_DNA"/>
</dbReference>
<dbReference type="Proteomes" id="UP000697107">
    <property type="component" value="Unassembled WGS sequence"/>
</dbReference>
<keyword evidence="1" id="KW-1133">Transmembrane helix</keyword>
<reference evidence="7 8" key="1">
    <citation type="submission" date="2018-01" db="EMBL/GenBank/DDBJ databases">
        <title>Draft genome of the strawberry crown rot pathogen Phytophthora cactorum.</title>
        <authorList>
            <person name="Armitage A.D."/>
            <person name="Lysoe E."/>
            <person name="Nellist C.F."/>
            <person name="Harrison R.J."/>
            <person name="Brurberg M.B."/>
        </authorList>
    </citation>
    <scope>NUCLEOTIDE SEQUENCE [LARGE SCALE GENOMIC DNA]</scope>
    <source>
        <strain evidence="7 8">10300</strain>
    </source>
</reference>
<name>A0A329R8Y2_9STRA</name>
<proteinExistence type="predicted"/>
<reference evidence="2" key="2">
    <citation type="submission" date="2018-10" db="EMBL/GenBank/DDBJ databases">
        <title>Effector identification in a new, highly contiguous assembly of the strawberry crown rot pathogen Phytophthora cactorum.</title>
        <authorList>
            <person name="Armitage A.D."/>
            <person name="Nellist C.F."/>
            <person name="Bates H."/>
            <person name="Vickerstaff R.J."/>
            <person name="Harrison R.J."/>
        </authorList>
    </citation>
    <scope>NUCLEOTIDE SEQUENCE</scope>
    <source>
        <strain evidence="2">15-7</strain>
        <strain evidence="3">4032</strain>
        <strain evidence="4">4040</strain>
        <strain evidence="5">P415</strain>
    </source>
</reference>
<dbReference type="AlphaFoldDB" id="A0A329R8Y2"/>
<evidence type="ECO:0000313" key="4">
    <source>
        <dbReference type="EMBL" id="KAG2944830.1"/>
    </source>
</evidence>
<reference evidence="6" key="3">
    <citation type="submission" date="2021-01" db="EMBL/GenBank/DDBJ databases">
        <title>Phytophthora aleatoria, a newly-described species from Pinus radiata is distinct from Phytophthora cactorum isolates based on comparative genomics.</title>
        <authorList>
            <person name="Mcdougal R."/>
            <person name="Panda P."/>
            <person name="Williams N."/>
            <person name="Studholme D.J."/>
        </authorList>
    </citation>
    <scope>NUCLEOTIDE SEQUENCE</scope>
    <source>
        <strain evidence="6">NZFS 3830</strain>
    </source>
</reference>
<evidence type="ECO:0000313" key="3">
    <source>
        <dbReference type="EMBL" id="KAG2927124.1"/>
    </source>
</evidence>
<dbReference type="Proteomes" id="UP000688947">
    <property type="component" value="Unassembled WGS sequence"/>
</dbReference>
<dbReference type="EMBL" id="RCMI01000188">
    <property type="protein sequence ID" value="KAG2927124.1"/>
    <property type="molecule type" value="Genomic_DNA"/>
</dbReference>
<dbReference type="EMBL" id="JAENGZ010003009">
    <property type="protein sequence ID" value="KAG6942371.1"/>
    <property type="molecule type" value="Genomic_DNA"/>
</dbReference>
<evidence type="ECO:0000313" key="5">
    <source>
        <dbReference type="EMBL" id="KAG2998660.1"/>
    </source>
</evidence>
<feature type="transmembrane region" description="Helical" evidence="1">
    <location>
        <begin position="132"/>
        <end position="149"/>
    </location>
</feature>
<keyword evidence="1" id="KW-0472">Membrane</keyword>
<evidence type="ECO:0000313" key="6">
    <source>
        <dbReference type="EMBL" id="KAG6942371.1"/>
    </source>
</evidence>
<evidence type="ECO:0000256" key="1">
    <source>
        <dbReference type="SAM" id="Phobius"/>
    </source>
</evidence>
<keyword evidence="8" id="KW-1185">Reference proteome</keyword>
<dbReference type="Proteomes" id="UP000736787">
    <property type="component" value="Unassembled WGS sequence"/>
</dbReference>
<evidence type="ECO:0000313" key="8">
    <source>
        <dbReference type="Proteomes" id="UP000251314"/>
    </source>
</evidence>
<dbReference type="Proteomes" id="UP000774804">
    <property type="component" value="Unassembled WGS sequence"/>
</dbReference>
<dbReference type="VEuPathDB" id="FungiDB:PC110_g22370"/>
<evidence type="ECO:0000313" key="7">
    <source>
        <dbReference type="EMBL" id="RAW21187.1"/>
    </source>
</evidence>
<accession>A0A329R8Y2</accession>
<protein>
    <submittedName>
        <fullName evidence="7">Uncharacterized protein</fullName>
    </submittedName>
</protein>
<keyword evidence="1" id="KW-0812">Transmembrane</keyword>
<dbReference type="EMBL" id="RCMK01000196">
    <property type="protein sequence ID" value="KAG2944830.1"/>
    <property type="molecule type" value="Genomic_DNA"/>
</dbReference>
<dbReference type="Proteomes" id="UP000251314">
    <property type="component" value="Unassembled WGS sequence"/>
</dbReference>
<organism evidence="7 8">
    <name type="scientific">Phytophthora cactorum</name>
    <dbReference type="NCBI Taxonomy" id="29920"/>
    <lineage>
        <taxon>Eukaryota</taxon>
        <taxon>Sar</taxon>
        <taxon>Stramenopiles</taxon>
        <taxon>Oomycota</taxon>
        <taxon>Peronosporomycetes</taxon>
        <taxon>Peronosporales</taxon>
        <taxon>Peronosporaceae</taxon>
        <taxon>Phytophthora</taxon>
    </lineage>
</organism>
<dbReference type="OrthoDB" id="119286at2759"/>
<evidence type="ECO:0000313" key="2">
    <source>
        <dbReference type="EMBL" id="KAG2859699.1"/>
    </source>
</evidence>
<dbReference type="EMBL" id="MJFZ01001970">
    <property type="protein sequence ID" value="RAW21187.1"/>
    <property type="molecule type" value="Genomic_DNA"/>
</dbReference>
<sequence length="150" mass="17032">MYVYVLLKILVWRVHRHVEGTVLDRILQRCVPDQTGGFADLEFSHRVRRLIWELYMLVKELTGFHGKYRKLWNLCLKVFDLAMQTFVLVKMLEEGTPVNITVGFAGFIVLNSATCVVAILSGKHSAFSEIPIDSLFDLGATVLLPILLLA</sequence>
<feature type="transmembrane region" description="Helical" evidence="1">
    <location>
        <begin position="98"/>
        <end position="120"/>
    </location>
</feature>
<comment type="caution">
    <text evidence="7">The sequence shown here is derived from an EMBL/GenBank/DDBJ whole genome shotgun (WGS) entry which is preliminary data.</text>
</comment>
<dbReference type="Proteomes" id="UP000735874">
    <property type="component" value="Unassembled WGS sequence"/>
</dbReference>
<dbReference type="EMBL" id="RCMG01000208">
    <property type="protein sequence ID" value="KAG2859699.1"/>
    <property type="molecule type" value="Genomic_DNA"/>
</dbReference>